<dbReference type="PANTHER" id="PTHR15481:SF0">
    <property type="entry name" value="LD23870P-RELATED"/>
    <property type="match status" value="1"/>
</dbReference>
<dbReference type="EMBL" id="UIVS01000004">
    <property type="protein sequence ID" value="SVP95482.1"/>
    <property type="molecule type" value="Genomic_DNA"/>
</dbReference>
<dbReference type="OrthoDB" id="252020at2759"/>
<dbReference type="EMBL" id="UIVT01000004">
    <property type="protein sequence ID" value="SVP94793.1"/>
    <property type="molecule type" value="Genomic_DNA"/>
</dbReference>
<dbReference type="InParanoid" id="Q4U8W8"/>
<protein>
    <submittedName>
        <fullName evidence="5">RNA recognition motif. (A.k.a. RRM, RBD, or RNP domain)/RNA recognition motif (A.k.a. RRM, RBD, or RNP domain), putative</fullName>
    </submittedName>
</protein>
<reference evidence="5" key="2">
    <citation type="submission" date="2018-07" db="EMBL/GenBank/DDBJ databases">
        <authorList>
            <person name="Quirk P.G."/>
            <person name="Krulwich T.A."/>
        </authorList>
    </citation>
    <scope>NUCLEOTIDE SEQUENCE</scope>
    <source>
        <strain evidence="5">Anand</strain>
    </source>
</reference>
<dbReference type="GO" id="GO:0005654">
    <property type="term" value="C:nucleoplasm"/>
    <property type="evidence" value="ECO:0007669"/>
    <property type="project" value="TreeGrafter"/>
</dbReference>
<dbReference type="GO" id="GO:0005737">
    <property type="term" value="C:cytoplasm"/>
    <property type="evidence" value="ECO:0007669"/>
    <property type="project" value="TreeGrafter"/>
</dbReference>
<dbReference type="InterPro" id="IPR012677">
    <property type="entry name" value="Nucleotide-bd_a/b_plait_sf"/>
</dbReference>
<evidence type="ECO:0000259" key="3">
    <source>
        <dbReference type="PROSITE" id="PS50102"/>
    </source>
</evidence>
<organism evidence="4 7">
    <name type="scientific">Theileria annulata</name>
    <dbReference type="NCBI Taxonomy" id="5874"/>
    <lineage>
        <taxon>Eukaryota</taxon>
        <taxon>Sar</taxon>
        <taxon>Alveolata</taxon>
        <taxon>Apicomplexa</taxon>
        <taxon>Aconoidasida</taxon>
        <taxon>Piroplasmida</taxon>
        <taxon>Theileriidae</taxon>
        <taxon>Theileria</taxon>
    </lineage>
</organism>
<dbReference type="STRING" id="5874.Q4U8W8"/>
<dbReference type="Gene3D" id="3.30.70.330">
    <property type="match status" value="1"/>
</dbReference>
<dbReference type="GO" id="GO:0000398">
    <property type="term" value="P:mRNA splicing, via spliceosome"/>
    <property type="evidence" value="ECO:0007669"/>
    <property type="project" value="TreeGrafter"/>
</dbReference>
<keyword evidence="1 2" id="KW-0694">RNA-binding</keyword>
<feature type="domain" description="RRM" evidence="3">
    <location>
        <begin position="10"/>
        <end position="88"/>
    </location>
</feature>
<name>Q4U8W8_THEAN</name>
<evidence type="ECO:0000256" key="1">
    <source>
        <dbReference type="ARBA" id="ARBA00022884"/>
    </source>
</evidence>
<gene>
    <name evidence="4" type="ORF">TA10320</name>
    <name evidence="5" type="ORF">TAT_000364300</name>
    <name evidence="6" type="ORF">TAV_000364300</name>
</gene>
<keyword evidence="7" id="KW-1185">Reference proteome</keyword>
<dbReference type="eggNOG" id="KOG4209">
    <property type="taxonomic scope" value="Eukaryota"/>
</dbReference>
<sequence>MEEKRDDEECAVYIYPLTKNLTSEHLREIFGHFGKLKDVELNKSNKEHSEDRYGVVYFEKYGDAKFSILHLDQGEIDGTKVKVTLTKPNY</sequence>
<evidence type="ECO:0000313" key="4">
    <source>
        <dbReference type="EMBL" id="CAI76735.1"/>
    </source>
</evidence>
<dbReference type="Pfam" id="PF00076">
    <property type="entry name" value="RRM_1"/>
    <property type="match status" value="1"/>
</dbReference>
<evidence type="ECO:0000256" key="2">
    <source>
        <dbReference type="PROSITE-ProRule" id="PRU00176"/>
    </source>
</evidence>
<dbReference type="VEuPathDB" id="PiroplasmaDB:TA10320"/>
<dbReference type="SMART" id="SM00360">
    <property type="entry name" value="RRM"/>
    <property type="match status" value="1"/>
</dbReference>
<dbReference type="GO" id="GO:0061574">
    <property type="term" value="C:ASAP complex"/>
    <property type="evidence" value="ECO:0007669"/>
    <property type="project" value="TreeGrafter"/>
</dbReference>
<dbReference type="GeneID" id="3862629"/>
<dbReference type="GO" id="GO:0003723">
    <property type="term" value="F:RNA binding"/>
    <property type="evidence" value="ECO:0007669"/>
    <property type="project" value="UniProtKB-UniRule"/>
</dbReference>
<dbReference type="KEGG" id="tan:TA10320"/>
<dbReference type="PROSITE" id="PS50102">
    <property type="entry name" value="RRM"/>
    <property type="match status" value="1"/>
</dbReference>
<accession>Q4U8W8</accession>
<evidence type="ECO:0000313" key="6">
    <source>
        <dbReference type="EMBL" id="SVP95482.1"/>
    </source>
</evidence>
<dbReference type="OMA" id="DEECAVY"/>
<dbReference type="EMBL" id="CR940353">
    <property type="protein sequence ID" value="CAI76735.1"/>
    <property type="molecule type" value="Genomic_DNA"/>
</dbReference>
<dbReference type="InterPro" id="IPR035979">
    <property type="entry name" value="RBD_domain_sf"/>
</dbReference>
<dbReference type="InterPro" id="IPR000504">
    <property type="entry name" value="RRM_dom"/>
</dbReference>
<dbReference type="PANTHER" id="PTHR15481">
    <property type="entry name" value="RIBONUCLEIC ACID BINDING PROTEIN S1"/>
    <property type="match status" value="1"/>
</dbReference>
<dbReference type="SUPFAM" id="SSF54928">
    <property type="entry name" value="RNA-binding domain, RBD"/>
    <property type="match status" value="1"/>
</dbReference>
<proteinExistence type="predicted"/>
<evidence type="ECO:0000313" key="5">
    <source>
        <dbReference type="EMBL" id="SVP94793.1"/>
    </source>
</evidence>
<dbReference type="RefSeq" id="XP_953360.1">
    <property type="nucleotide sequence ID" value="XM_948267.1"/>
</dbReference>
<evidence type="ECO:0000313" key="7">
    <source>
        <dbReference type="Proteomes" id="UP000001950"/>
    </source>
</evidence>
<dbReference type="AlphaFoldDB" id="Q4U8W8"/>
<reference evidence="4 7" key="1">
    <citation type="journal article" date="2005" name="Science">
        <title>Genome of the host-cell transforming parasite Theileria annulata compared with T. parva.</title>
        <authorList>
            <person name="Pain A."/>
            <person name="Renauld H."/>
            <person name="Berriman M."/>
            <person name="Murphy L."/>
            <person name="Yeats C.A."/>
            <person name="Weir W."/>
            <person name="Kerhornou A."/>
            <person name="Aslett M."/>
            <person name="Bishop R."/>
            <person name="Bouchier C."/>
            <person name="Cochet M."/>
            <person name="Coulson R.M.R."/>
            <person name="Cronin A."/>
            <person name="de Villiers E.P."/>
            <person name="Fraser A."/>
            <person name="Fosker N."/>
            <person name="Gardner M."/>
            <person name="Goble A."/>
            <person name="Griffiths-Jones S."/>
            <person name="Harris D.E."/>
            <person name="Katzer F."/>
            <person name="Larke N."/>
            <person name="Lord A."/>
            <person name="Maser P."/>
            <person name="McKellar S."/>
            <person name="Mooney P."/>
            <person name="Morton F."/>
            <person name="Nene V."/>
            <person name="O'Neil S."/>
            <person name="Price C."/>
            <person name="Quail M.A."/>
            <person name="Rabbinowitsch E."/>
            <person name="Rawlings N.D."/>
            <person name="Rutter S."/>
            <person name="Saunders D."/>
            <person name="Seeger K."/>
            <person name="Shah T."/>
            <person name="Squares R."/>
            <person name="Squares S."/>
            <person name="Tivey A."/>
            <person name="Walker A.R."/>
            <person name="Woodward J."/>
            <person name="Dobbelaere D.A.E."/>
            <person name="Langsley G."/>
            <person name="Rajandream M.A."/>
            <person name="McKeever D."/>
            <person name="Shiels B."/>
            <person name="Tait A."/>
            <person name="Barrell B.G."/>
            <person name="Hall N."/>
        </authorList>
    </citation>
    <scope>NUCLEOTIDE SEQUENCE [LARGE SCALE GENOMIC DNA]</scope>
    <source>
        <strain evidence="7">Ankara</strain>
        <strain evidence="4">Ankara isolate clone C9</strain>
    </source>
</reference>
<dbReference type="Proteomes" id="UP000001950">
    <property type="component" value="Chromosome 4"/>
</dbReference>